<keyword evidence="3" id="KW-1185">Reference proteome</keyword>
<dbReference type="InterPro" id="IPR036249">
    <property type="entry name" value="Thioredoxin-like_sf"/>
</dbReference>
<protein>
    <submittedName>
        <fullName evidence="2">Thioredoxin family protein</fullName>
    </submittedName>
</protein>
<dbReference type="EMBL" id="JAPFQL010000048">
    <property type="protein sequence ID" value="MDC5697962.1"/>
    <property type="molecule type" value="Genomic_DNA"/>
</dbReference>
<dbReference type="InterPro" id="IPR005243">
    <property type="entry name" value="THIRX-like_proc"/>
</dbReference>
<organism evidence="2 3">
    <name type="scientific">Intrasporangium calvum</name>
    <dbReference type="NCBI Taxonomy" id="53358"/>
    <lineage>
        <taxon>Bacteria</taxon>
        <taxon>Bacillati</taxon>
        <taxon>Actinomycetota</taxon>
        <taxon>Actinomycetes</taxon>
        <taxon>Micrococcales</taxon>
        <taxon>Intrasporangiaceae</taxon>
        <taxon>Intrasporangium</taxon>
    </lineage>
</organism>
<dbReference type="Proteomes" id="UP001150259">
    <property type="component" value="Unassembled WGS sequence"/>
</dbReference>
<dbReference type="InterPro" id="IPR012336">
    <property type="entry name" value="Thioredoxin-like_fold"/>
</dbReference>
<dbReference type="Pfam" id="PF13192">
    <property type="entry name" value="Thioredoxin_3"/>
    <property type="match status" value="1"/>
</dbReference>
<dbReference type="RefSeq" id="WP_272462536.1">
    <property type="nucleotide sequence ID" value="NZ_JAPFQL010000048.1"/>
</dbReference>
<evidence type="ECO:0000313" key="2">
    <source>
        <dbReference type="EMBL" id="MDC5697962.1"/>
    </source>
</evidence>
<dbReference type="NCBIfam" id="TIGR00412">
    <property type="entry name" value="redox_disulf_2"/>
    <property type="match status" value="1"/>
</dbReference>
<dbReference type="SUPFAM" id="SSF52833">
    <property type="entry name" value="Thioredoxin-like"/>
    <property type="match status" value="1"/>
</dbReference>
<name>A0ABT5GI82_9MICO</name>
<feature type="domain" description="Thioredoxin-like fold" evidence="1">
    <location>
        <begin position="1"/>
        <end position="75"/>
    </location>
</feature>
<accession>A0ABT5GI82</accession>
<dbReference type="PANTHER" id="PTHR36450">
    <property type="entry name" value="THIOREDOXIN"/>
    <property type="match status" value="1"/>
</dbReference>
<evidence type="ECO:0000313" key="3">
    <source>
        <dbReference type="Proteomes" id="UP001150259"/>
    </source>
</evidence>
<dbReference type="PANTHER" id="PTHR36450:SF1">
    <property type="entry name" value="THIOREDOXIN"/>
    <property type="match status" value="1"/>
</dbReference>
<gene>
    <name evidence="2" type="ORF">OO014_11890</name>
</gene>
<reference evidence="2 3" key="1">
    <citation type="submission" date="2022-11" db="EMBL/GenBank/DDBJ databases">
        <title>Anaerobic phenanthrene biodegradation by a DNRA strain PheN6.</title>
        <authorList>
            <person name="Zhang Z."/>
        </authorList>
    </citation>
    <scope>NUCLEOTIDE SEQUENCE [LARGE SCALE GENOMIC DNA]</scope>
    <source>
        <strain evidence="2 3">PheN6</strain>
    </source>
</reference>
<sequence length="79" mass="8250">MIIKILGPGCANCHNLEKNTRAALADSGIEATLEQVTDYGEIAGYGVMKTPGLVVDEEVVVSGRVPKPAEIAELLAARA</sequence>
<dbReference type="Gene3D" id="3.40.30.10">
    <property type="entry name" value="Glutaredoxin"/>
    <property type="match status" value="1"/>
</dbReference>
<comment type="caution">
    <text evidence="2">The sequence shown here is derived from an EMBL/GenBank/DDBJ whole genome shotgun (WGS) entry which is preliminary data.</text>
</comment>
<dbReference type="PIRSF" id="PIRSF037031">
    <property type="entry name" value="Redox_disulphide_2"/>
    <property type="match status" value="1"/>
</dbReference>
<evidence type="ECO:0000259" key="1">
    <source>
        <dbReference type="Pfam" id="PF13192"/>
    </source>
</evidence>
<proteinExistence type="predicted"/>